<evidence type="ECO:0000259" key="1">
    <source>
        <dbReference type="Pfam" id="PF10354"/>
    </source>
</evidence>
<accession>A0AAQ3NRE5</accession>
<dbReference type="AlphaFoldDB" id="A0AAQ3NRE5"/>
<organism evidence="2 3">
    <name type="scientific">Vigna mungo</name>
    <name type="common">Black gram</name>
    <name type="synonym">Phaseolus mungo</name>
    <dbReference type="NCBI Taxonomy" id="3915"/>
    <lineage>
        <taxon>Eukaryota</taxon>
        <taxon>Viridiplantae</taxon>
        <taxon>Streptophyta</taxon>
        <taxon>Embryophyta</taxon>
        <taxon>Tracheophyta</taxon>
        <taxon>Spermatophyta</taxon>
        <taxon>Magnoliopsida</taxon>
        <taxon>eudicotyledons</taxon>
        <taxon>Gunneridae</taxon>
        <taxon>Pentapetalae</taxon>
        <taxon>rosids</taxon>
        <taxon>fabids</taxon>
        <taxon>Fabales</taxon>
        <taxon>Fabaceae</taxon>
        <taxon>Papilionoideae</taxon>
        <taxon>50 kb inversion clade</taxon>
        <taxon>NPAAA clade</taxon>
        <taxon>indigoferoid/millettioid clade</taxon>
        <taxon>Phaseoleae</taxon>
        <taxon>Vigna</taxon>
    </lineage>
</organism>
<keyword evidence="3" id="KW-1185">Reference proteome</keyword>
<feature type="domain" description="25S rRNA (uridine-N(3))-methyltransferase BMT5-like" evidence="1">
    <location>
        <begin position="39"/>
        <end position="104"/>
    </location>
</feature>
<reference evidence="2 3" key="1">
    <citation type="journal article" date="2023" name="Life. Sci Alliance">
        <title>Evolutionary insights into 3D genome organization and epigenetic landscape of Vigna mungo.</title>
        <authorList>
            <person name="Junaid A."/>
            <person name="Singh B."/>
            <person name="Bhatia S."/>
        </authorList>
    </citation>
    <scope>NUCLEOTIDE SEQUENCE [LARGE SCALE GENOMIC DNA]</scope>
    <source>
        <strain evidence="2">Urdbean</strain>
    </source>
</reference>
<evidence type="ECO:0000313" key="2">
    <source>
        <dbReference type="EMBL" id="WVZ14996.1"/>
    </source>
</evidence>
<evidence type="ECO:0000313" key="3">
    <source>
        <dbReference type="Proteomes" id="UP001374535"/>
    </source>
</evidence>
<protein>
    <recommendedName>
        <fullName evidence="1">25S rRNA (uridine-N(3))-methyltransferase BMT5-like domain-containing protein</fullName>
    </recommendedName>
</protein>
<gene>
    <name evidence="2" type="ORF">V8G54_012562</name>
</gene>
<sequence>MRYLEAYHNMKELEELGCTILTEFNPKTMAEHPLLRPRKLHKNVVRGFLQNAKLILTSKGEIHITLKEKHLFTLWDIERLASVEGLKLVGEAEFDPALYPGYSINSGFVIGEVRTFKFSLI</sequence>
<name>A0AAQ3NRE5_VIGMU</name>
<dbReference type="EMBL" id="CP144697">
    <property type="protein sequence ID" value="WVZ14996.1"/>
    <property type="molecule type" value="Genomic_DNA"/>
</dbReference>
<dbReference type="PANTHER" id="PTHR11538:SF89">
    <property type="entry name" value="PROTEIN, PUTATIVE (DUF2431)-RELATED"/>
    <property type="match status" value="1"/>
</dbReference>
<proteinExistence type="predicted"/>
<dbReference type="GO" id="GO:0070042">
    <property type="term" value="F:rRNA (uridine-N3-)-methyltransferase activity"/>
    <property type="evidence" value="ECO:0007669"/>
    <property type="project" value="InterPro"/>
</dbReference>
<dbReference type="GO" id="GO:0070475">
    <property type="term" value="P:rRNA base methylation"/>
    <property type="evidence" value="ECO:0007669"/>
    <property type="project" value="InterPro"/>
</dbReference>
<dbReference type="InterPro" id="IPR019446">
    <property type="entry name" value="BMT5-like"/>
</dbReference>
<dbReference type="GO" id="GO:0005737">
    <property type="term" value="C:cytoplasm"/>
    <property type="evidence" value="ECO:0007669"/>
    <property type="project" value="TreeGrafter"/>
</dbReference>
<dbReference type="Proteomes" id="UP001374535">
    <property type="component" value="Chromosome 4"/>
</dbReference>
<dbReference type="Pfam" id="PF10354">
    <property type="entry name" value="BMT5-like"/>
    <property type="match status" value="1"/>
</dbReference>
<dbReference type="PANTHER" id="PTHR11538">
    <property type="entry name" value="PHENYLALANYL-TRNA SYNTHETASE"/>
    <property type="match status" value="1"/>
</dbReference>